<gene>
    <name evidence="2" type="ORF">Pcinc_035829</name>
</gene>
<evidence type="ECO:0000256" key="1">
    <source>
        <dbReference type="SAM" id="MobiDB-lite"/>
    </source>
</evidence>
<comment type="caution">
    <text evidence="2">The sequence shown here is derived from an EMBL/GenBank/DDBJ whole genome shotgun (WGS) entry which is preliminary data.</text>
</comment>
<feature type="region of interest" description="Disordered" evidence="1">
    <location>
        <begin position="58"/>
        <end position="141"/>
    </location>
</feature>
<keyword evidence="3" id="KW-1185">Reference proteome</keyword>
<feature type="compositionally biased region" description="Basic and acidic residues" evidence="1">
    <location>
        <begin position="96"/>
        <end position="126"/>
    </location>
</feature>
<dbReference type="AlphaFoldDB" id="A0AAE1C040"/>
<accession>A0AAE1C040</accession>
<feature type="compositionally biased region" description="Polar residues" evidence="1">
    <location>
        <begin position="58"/>
        <end position="67"/>
    </location>
</feature>
<proteinExistence type="predicted"/>
<protein>
    <submittedName>
        <fullName evidence="2">Uncharacterized protein</fullName>
    </submittedName>
</protein>
<organism evidence="2 3">
    <name type="scientific">Petrolisthes cinctipes</name>
    <name type="common">Flat porcelain crab</name>
    <dbReference type="NCBI Taxonomy" id="88211"/>
    <lineage>
        <taxon>Eukaryota</taxon>
        <taxon>Metazoa</taxon>
        <taxon>Ecdysozoa</taxon>
        <taxon>Arthropoda</taxon>
        <taxon>Crustacea</taxon>
        <taxon>Multicrustacea</taxon>
        <taxon>Malacostraca</taxon>
        <taxon>Eumalacostraca</taxon>
        <taxon>Eucarida</taxon>
        <taxon>Decapoda</taxon>
        <taxon>Pleocyemata</taxon>
        <taxon>Anomura</taxon>
        <taxon>Galatheoidea</taxon>
        <taxon>Porcellanidae</taxon>
        <taxon>Petrolisthes</taxon>
    </lineage>
</organism>
<dbReference type="EMBL" id="JAWQEG010005459">
    <property type="protein sequence ID" value="KAK3857950.1"/>
    <property type="molecule type" value="Genomic_DNA"/>
</dbReference>
<evidence type="ECO:0000313" key="2">
    <source>
        <dbReference type="EMBL" id="KAK3857950.1"/>
    </source>
</evidence>
<sequence length="141" mass="15521">MYPMIPIPILCPFLPWTSFLPRAHHTLYSYTLRISQPYIPSLSSAPFTNLHSLATQHHTLGPTTLPSTRPPAEGGRSVGMIKFVGCQGQPWPSQSDRVEGEKRGSDVSREERGKGEGDVGRGERGKGRGKRAKKRGELIEG</sequence>
<dbReference type="Proteomes" id="UP001286313">
    <property type="component" value="Unassembled WGS sequence"/>
</dbReference>
<evidence type="ECO:0000313" key="3">
    <source>
        <dbReference type="Proteomes" id="UP001286313"/>
    </source>
</evidence>
<name>A0AAE1C040_PETCI</name>
<reference evidence="2" key="1">
    <citation type="submission" date="2023-10" db="EMBL/GenBank/DDBJ databases">
        <title>Genome assemblies of two species of porcelain crab, Petrolisthes cinctipes and Petrolisthes manimaculis (Anomura: Porcellanidae).</title>
        <authorList>
            <person name="Angst P."/>
        </authorList>
    </citation>
    <scope>NUCLEOTIDE SEQUENCE</scope>
    <source>
        <strain evidence="2">PB745_01</strain>
        <tissue evidence="2">Gill</tissue>
    </source>
</reference>